<dbReference type="EC" id="3.1.1.5" evidence="2 10"/>
<reference evidence="13" key="1">
    <citation type="submission" date="2023-06" db="EMBL/GenBank/DDBJ databases">
        <title>Genome-scale phylogeny and comparative genomics of the fungal order Sordariales.</title>
        <authorList>
            <consortium name="Lawrence Berkeley National Laboratory"/>
            <person name="Hensen N."/>
            <person name="Bonometti L."/>
            <person name="Westerberg I."/>
            <person name="Brannstrom I.O."/>
            <person name="Guillou S."/>
            <person name="Cros-Aarteil S."/>
            <person name="Calhoun S."/>
            <person name="Haridas S."/>
            <person name="Kuo A."/>
            <person name="Mondo S."/>
            <person name="Pangilinan J."/>
            <person name="Riley R."/>
            <person name="LaButti K."/>
            <person name="Andreopoulos B."/>
            <person name="Lipzen A."/>
            <person name="Chen C."/>
            <person name="Yanf M."/>
            <person name="Daum C."/>
            <person name="Ng V."/>
            <person name="Clum A."/>
            <person name="Steindorff A."/>
            <person name="Ohm R."/>
            <person name="Martin F."/>
            <person name="Silar P."/>
            <person name="Natvig D."/>
            <person name="Lalanne C."/>
            <person name="Gautier V."/>
            <person name="Ament-velasquez S.L."/>
            <person name="Kruys A."/>
            <person name="Hutchinson M.I."/>
            <person name="Powell A.J."/>
            <person name="Barry K."/>
            <person name="Miller A.N."/>
            <person name="Grigoriev I.V."/>
            <person name="Debuchy R."/>
            <person name="Gladieux P."/>
            <person name="Thoren M.H."/>
            <person name="Johannesson H."/>
        </authorList>
    </citation>
    <scope>NUCLEOTIDE SEQUENCE</scope>
    <source>
        <strain evidence="13">SMH3391-2</strain>
    </source>
</reference>
<dbReference type="PANTHER" id="PTHR10728">
    <property type="entry name" value="CYTOSOLIC PHOSPHOLIPASE A2"/>
    <property type="match status" value="1"/>
</dbReference>
<dbReference type="Pfam" id="PF01735">
    <property type="entry name" value="PLA2_B"/>
    <property type="match status" value="1"/>
</dbReference>
<dbReference type="GO" id="GO:0005829">
    <property type="term" value="C:cytosol"/>
    <property type="evidence" value="ECO:0007669"/>
    <property type="project" value="TreeGrafter"/>
</dbReference>
<dbReference type="FunFam" id="3.40.1090.10:FF:000010">
    <property type="entry name" value="Lysophospholipase"/>
    <property type="match status" value="1"/>
</dbReference>
<comment type="caution">
    <text evidence="13">The sequence shown here is derived from an EMBL/GenBank/DDBJ whole genome shotgun (WGS) entry which is preliminary data.</text>
</comment>
<evidence type="ECO:0000256" key="9">
    <source>
        <dbReference type="PROSITE-ProRule" id="PRU00555"/>
    </source>
</evidence>
<evidence type="ECO:0000256" key="11">
    <source>
        <dbReference type="SAM" id="Phobius"/>
    </source>
</evidence>
<dbReference type="Proteomes" id="UP001174934">
    <property type="component" value="Unassembled WGS sequence"/>
</dbReference>
<dbReference type="InterPro" id="IPR016035">
    <property type="entry name" value="Acyl_Trfase/lysoPLipase"/>
</dbReference>
<keyword evidence="3 10" id="KW-0732">Signal</keyword>
<evidence type="ECO:0000313" key="13">
    <source>
        <dbReference type="EMBL" id="KAK0630089.1"/>
    </source>
</evidence>
<dbReference type="SMART" id="SM00022">
    <property type="entry name" value="PLAc"/>
    <property type="match status" value="1"/>
</dbReference>
<dbReference type="GO" id="GO:0005783">
    <property type="term" value="C:endoplasmic reticulum"/>
    <property type="evidence" value="ECO:0007669"/>
    <property type="project" value="TreeGrafter"/>
</dbReference>
<comment type="similarity">
    <text evidence="1 10">Belongs to the lysophospholipase family.</text>
</comment>
<proteinExistence type="inferred from homology"/>
<accession>A0AA39XA19</accession>
<evidence type="ECO:0000256" key="3">
    <source>
        <dbReference type="ARBA" id="ARBA00022729"/>
    </source>
</evidence>
<evidence type="ECO:0000256" key="10">
    <source>
        <dbReference type="RuleBase" id="RU362103"/>
    </source>
</evidence>
<evidence type="ECO:0000256" key="7">
    <source>
        <dbReference type="ARBA" id="ARBA00023180"/>
    </source>
</evidence>
<feature type="chain" id="PRO_5041479999" description="Lysophospholipase" evidence="10">
    <location>
        <begin position="33"/>
        <end position="678"/>
    </location>
</feature>
<name>A0AA39XA19_9PEZI</name>
<feature type="transmembrane region" description="Helical" evidence="11">
    <location>
        <begin position="658"/>
        <end position="677"/>
    </location>
</feature>
<comment type="catalytic activity">
    <reaction evidence="8 10">
        <text>a 1-acyl-sn-glycero-3-phosphocholine + H2O = sn-glycerol 3-phosphocholine + a fatty acid + H(+)</text>
        <dbReference type="Rhea" id="RHEA:15177"/>
        <dbReference type="ChEBI" id="CHEBI:15377"/>
        <dbReference type="ChEBI" id="CHEBI:15378"/>
        <dbReference type="ChEBI" id="CHEBI:16870"/>
        <dbReference type="ChEBI" id="CHEBI:28868"/>
        <dbReference type="ChEBI" id="CHEBI:58168"/>
        <dbReference type="EC" id="3.1.1.5"/>
    </reaction>
</comment>
<keyword evidence="11" id="KW-0812">Transmembrane</keyword>
<protein>
    <recommendedName>
        <fullName evidence="2 10">Lysophospholipase</fullName>
        <ecNumber evidence="2 10">3.1.1.5</ecNumber>
    </recommendedName>
</protein>
<keyword evidence="5 9" id="KW-0442">Lipid degradation</keyword>
<keyword evidence="4 9" id="KW-0378">Hydrolase</keyword>
<dbReference type="GO" id="GO:0004622">
    <property type="term" value="F:phosphatidylcholine lysophospholipase activity"/>
    <property type="evidence" value="ECO:0007669"/>
    <property type="project" value="UniProtKB-EC"/>
</dbReference>
<evidence type="ECO:0000256" key="4">
    <source>
        <dbReference type="ARBA" id="ARBA00022801"/>
    </source>
</evidence>
<dbReference type="InterPro" id="IPR002642">
    <property type="entry name" value="LysoPLipase_cat_dom"/>
</dbReference>
<dbReference type="AlphaFoldDB" id="A0AA39XA19"/>
<gene>
    <name evidence="13" type="ORF">B0T17DRAFT_486269</name>
</gene>
<feature type="domain" description="PLA2c" evidence="12">
    <location>
        <begin position="70"/>
        <end position="626"/>
    </location>
</feature>
<keyword evidence="11" id="KW-1133">Transmembrane helix</keyword>
<evidence type="ECO:0000256" key="6">
    <source>
        <dbReference type="ARBA" id="ARBA00023098"/>
    </source>
</evidence>
<dbReference type="Gene3D" id="3.40.1090.10">
    <property type="entry name" value="Cytosolic phospholipase A2 catalytic domain"/>
    <property type="match status" value="1"/>
</dbReference>
<evidence type="ECO:0000256" key="8">
    <source>
        <dbReference type="ARBA" id="ARBA00049531"/>
    </source>
</evidence>
<dbReference type="PANTHER" id="PTHR10728:SF33">
    <property type="entry name" value="LYSOPHOSPHOLIPASE 1-RELATED"/>
    <property type="match status" value="1"/>
</dbReference>
<evidence type="ECO:0000313" key="14">
    <source>
        <dbReference type="Proteomes" id="UP001174934"/>
    </source>
</evidence>
<dbReference type="EMBL" id="JAULSR010000002">
    <property type="protein sequence ID" value="KAK0630089.1"/>
    <property type="molecule type" value="Genomic_DNA"/>
</dbReference>
<dbReference type="GO" id="GO:0004623">
    <property type="term" value="F:phospholipase A2 activity"/>
    <property type="evidence" value="ECO:0007669"/>
    <property type="project" value="TreeGrafter"/>
</dbReference>
<evidence type="ECO:0000256" key="1">
    <source>
        <dbReference type="ARBA" id="ARBA00008780"/>
    </source>
</evidence>
<keyword evidence="14" id="KW-1185">Reference proteome</keyword>
<dbReference type="GO" id="GO:0046475">
    <property type="term" value="P:glycerophospholipid catabolic process"/>
    <property type="evidence" value="ECO:0007669"/>
    <property type="project" value="TreeGrafter"/>
</dbReference>
<dbReference type="PROSITE" id="PS51210">
    <property type="entry name" value="PLA2C"/>
    <property type="match status" value="1"/>
</dbReference>
<organism evidence="13 14">
    <name type="scientific">Bombardia bombarda</name>
    <dbReference type="NCBI Taxonomy" id="252184"/>
    <lineage>
        <taxon>Eukaryota</taxon>
        <taxon>Fungi</taxon>
        <taxon>Dikarya</taxon>
        <taxon>Ascomycota</taxon>
        <taxon>Pezizomycotina</taxon>
        <taxon>Sordariomycetes</taxon>
        <taxon>Sordariomycetidae</taxon>
        <taxon>Sordariales</taxon>
        <taxon>Lasiosphaeriaceae</taxon>
        <taxon>Bombardia</taxon>
    </lineage>
</organism>
<keyword evidence="11" id="KW-0472">Membrane</keyword>
<keyword evidence="7" id="KW-0325">Glycoprotein</keyword>
<evidence type="ECO:0000256" key="5">
    <source>
        <dbReference type="ARBA" id="ARBA00022963"/>
    </source>
</evidence>
<evidence type="ECO:0000259" key="12">
    <source>
        <dbReference type="PROSITE" id="PS51210"/>
    </source>
</evidence>
<keyword evidence="6 9" id="KW-0443">Lipid metabolism</keyword>
<dbReference type="SUPFAM" id="SSF52151">
    <property type="entry name" value="FabD/lysophospholipase-like"/>
    <property type="match status" value="1"/>
</dbReference>
<evidence type="ECO:0000256" key="2">
    <source>
        <dbReference type="ARBA" id="ARBA00013274"/>
    </source>
</evidence>
<feature type="signal peptide" evidence="10">
    <location>
        <begin position="1"/>
        <end position="32"/>
    </location>
</feature>
<sequence length="678" mass="71497">MFASSSSSSTTPRRRWFLEILLAAAVLQSGSGSGAALAEPVPPLDSVPSSLDPRALPNSPSGSYAPAVVACPAIKPAIRSARGGLSPEETAWLPIRRNATIDPMLDLLKRANIPAFDVEAYINAAKKNVSALPNIALAVSGGGYRALLNGAGFLAAADSRVTNTTGTGGIGGLLQASTYLAGLSGGGWLVGSIFANNFSSVETLRNGSPGSSVWKFSSSIFKGPAQSGISILNTASYWDDVADQAASKVDAGFETSITDYWGRALSYQLINDTDGGPSYTFSSIAQSDQFKQGQTPFPILVADGRAPGTTIISLNATVYEFTPFEMGSFDPTTFGFVPTRYIASNFSNGVIPKDGKCVEGFDQYGFVMGTSSSLFNQFLLQNITSVAGDVPDFVVNAITGVLTDLGNDKNDIAQYMPNPFFGWNPATNGAADSIELDLVDGGEDLQNIPLTPLIQPVRSVDVIFAVDSSADTTYFWPNATALRASYERSLFSKIANGTLFPPVPDADTFINLGLNQRPTFFGCEVKNFTLQEGQVPPPLLVYIPNAPYTAMSNVSTFDPEYSDAQRNDIIRNGFNSATQGNGTLDDTWMTCVACAILSRSLDRTGTAVPVACAGCFTKYCWNGTLSTVNKGEYEPTFKIGNETTVAATSAGVRGMSSLPVSGLVVVVMGGLVGLFLLV</sequence>